<protein>
    <recommendedName>
        <fullName evidence="6">HTH APSES-type domain-containing protein</fullName>
    </recommendedName>
</protein>
<keyword evidence="4" id="KW-0804">Transcription</keyword>
<evidence type="ECO:0000256" key="3">
    <source>
        <dbReference type="ARBA" id="ARBA00023125"/>
    </source>
</evidence>
<dbReference type="InterPro" id="IPR018004">
    <property type="entry name" value="KilA/APSES_HTH"/>
</dbReference>
<dbReference type="GO" id="GO:0043565">
    <property type="term" value="F:sequence-specific DNA binding"/>
    <property type="evidence" value="ECO:0007669"/>
    <property type="project" value="TreeGrafter"/>
</dbReference>
<dbReference type="GO" id="GO:0003700">
    <property type="term" value="F:DNA-binding transcription factor activity"/>
    <property type="evidence" value="ECO:0007669"/>
    <property type="project" value="TreeGrafter"/>
</dbReference>
<dbReference type="InterPro" id="IPR029790">
    <property type="entry name" value="EFG1/Phd1/StuA"/>
</dbReference>
<dbReference type="Proteomes" id="UP001162090">
    <property type="component" value="Chromosome 11"/>
</dbReference>
<dbReference type="InterPro" id="IPR036887">
    <property type="entry name" value="HTH_APSES_sf"/>
</dbReference>
<evidence type="ECO:0000256" key="5">
    <source>
        <dbReference type="SAM" id="MobiDB-lite"/>
    </source>
</evidence>
<keyword evidence="2" id="KW-0805">Transcription regulation</keyword>
<dbReference type="GO" id="GO:0045944">
    <property type="term" value="P:positive regulation of transcription by RNA polymerase II"/>
    <property type="evidence" value="ECO:0007669"/>
    <property type="project" value="TreeGrafter"/>
</dbReference>
<dbReference type="SMART" id="SM01252">
    <property type="entry name" value="KilA-N"/>
    <property type="match status" value="1"/>
</dbReference>
<evidence type="ECO:0000256" key="4">
    <source>
        <dbReference type="ARBA" id="ARBA00023163"/>
    </source>
</evidence>
<evidence type="ECO:0000313" key="8">
    <source>
        <dbReference type="Proteomes" id="UP001162090"/>
    </source>
</evidence>
<dbReference type="PROSITE" id="PS51299">
    <property type="entry name" value="HTH_APSES"/>
    <property type="match status" value="1"/>
</dbReference>
<evidence type="ECO:0000313" key="7">
    <source>
        <dbReference type="EMBL" id="CAI4045300.1"/>
    </source>
</evidence>
<dbReference type="Gene3D" id="3.10.260.10">
    <property type="entry name" value="Transcription regulator HTH, APSES-type DNA-binding domain"/>
    <property type="match status" value="1"/>
</dbReference>
<proteinExistence type="inferred from homology"/>
<dbReference type="AlphaFoldDB" id="A0AA35NJZ6"/>
<dbReference type="Pfam" id="PF04383">
    <property type="entry name" value="KilA-N"/>
    <property type="match status" value="1"/>
</dbReference>
<feature type="domain" description="HTH APSES-type" evidence="6">
    <location>
        <begin position="183"/>
        <end position="289"/>
    </location>
</feature>
<dbReference type="PANTHER" id="PTHR47792">
    <property type="entry name" value="PROTEIN SOK2-RELATED"/>
    <property type="match status" value="1"/>
</dbReference>
<keyword evidence="3" id="KW-0238">DNA-binding</keyword>
<dbReference type="PANTHER" id="PTHR47792:SF1">
    <property type="entry name" value="PROTEIN SOK2-RELATED"/>
    <property type="match status" value="1"/>
</dbReference>
<comment type="similarity">
    <text evidence="1">Belongs to the EFG1/PHD1/stuA family.</text>
</comment>
<feature type="region of interest" description="Disordered" evidence="5">
    <location>
        <begin position="288"/>
        <end position="368"/>
    </location>
</feature>
<gene>
    <name evidence="7" type="primary">SUVC11G1720</name>
    <name evidence="7" type="ORF">SUVC_11G1720</name>
</gene>
<dbReference type="FunFam" id="3.10.260.10:FF:000003">
    <property type="entry name" value="Ascospore maturation 1 protein"/>
    <property type="match status" value="1"/>
</dbReference>
<dbReference type="SUPFAM" id="SSF54616">
    <property type="entry name" value="DNA-binding domain of Mlu1-box binding protein MBP1"/>
    <property type="match status" value="1"/>
</dbReference>
<evidence type="ECO:0000259" key="6">
    <source>
        <dbReference type="PROSITE" id="PS51299"/>
    </source>
</evidence>
<evidence type="ECO:0000256" key="2">
    <source>
        <dbReference type="ARBA" id="ARBA00023015"/>
    </source>
</evidence>
<accession>A0AA35NJZ6</accession>
<reference evidence="7" key="1">
    <citation type="submission" date="2022-10" db="EMBL/GenBank/DDBJ databases">
        <authorList>
            <person name="Byrne P K."/>
        </authorList>
    </citation>
    <scope>NUCLEOTIDE SEQUENCE</scope>
    <source>
        <strain evidence="7">CBS7001</strain>
    </source>
</reference>
<dbReference type="GO" id="GO:0005634">
    <property type="term" value="C:nucleus"/>
    <property type="evidence" value="ECO:0007669"/>
    <property type="project" value="TreeGrafter"/>
</dbReference>
<organism evidence="7 8">
    <name type="scientific">Saccharomyces uvarum</name>
    <name type="common">Yeast</name>
    <name type="synonym">Saccharomyces bayanus var. uvarum</name>
    <dbReference type="NCBI Taxonomy" id="230603"/>
    <lineage>
        <taxon>Eukaryota</taxon>
        <taxon>Fungi</taxon>
        <taxon>Dikarya</taxon>
        <taxon>Ascomycota</taxon>
        <taxon>Saccharomycotina</taxon>
        <taxon>Saccharomycetes</taxon>
        <taxon>Saccharomycetales</taxon>
        <taxon>Saccharomycetaceae</taxon>
        <taxon>Saccharomyces</taxon>
    </lineage>
</organism>
<dbReference type="InterPro" id="IPR003163">
    <property type="entry name" value="Tscrpt_reg_HTH_APSES-type"/>
</dbReference>
<sequence length="368" mass="41228">MYHVPEMRLHYPLVSPQSNVATAPARNYDNILPSFNELSHQNTINLPFVQREAADAYTNVAPVAASPTQAESGFYCRYYAFPLPPYAQHPQSQYQQAVLPYATIPGNNFQPSSFPMMTMVPPEVQSERSFLNSLHAHTDLPPIIQNSSDVQIAPQNGTKPMATTMMATKKMPGLRSTVVLKPRVITTMWEDESTICYQVEANGISVVRRADNDMINGTKLLNVTKMTRGRRDGILRSEKIREVVKIGSMHLKGVWIPFERAYILAQREQILDHLYPLFVKDIESIVDTSKHTGKKSPTPESNPGNYRSVKQEPSENKDKLSTEVKHEGVGALSDEASIQNGEGMDNSKNIDIDNEVQNRTSRAKNEIS</sequence>
<dbReference type="EMBL" id="OX365922">
    <property type="protein sequence ID" value="CAI4045300.1"/>
    <property type="molecule type" value="Genomic_DNA"/>
</dbReference>
<evidence type="ECO:0000256" key="1">
    <source>
        <dbReference type="ARBA" id="ARBA00007247"/>
    </source>
</evidence>
<feature type="compositionally biased region" description="Basic and acidic residues" evidence="5">
    <location>
        <begin position="309"/>
        <end position="328"/>
    </location>
</feature>
<name>A0AA35NJZ6_SACUV</name>